<evidence type="ECO:0000259" key="2">
    <source>
        <dbReference type="Pfam" id="PF03972"/>
    </source>
</evidence>
<dbReference type="SUPFAM" id="SSF103378">
    <property type="entry name" value="2-methylcitrate dehydratase PrpD"/>
    <property type="match status" value="1"/>
</dbReference>
<accession>A0A0C4YI70</accession>
<evidence type="ECO:0000313" key="5">
    <source>
        <dbReference type="Proteomes" id="UP000031843"/>
    </source>
</evidence>
<evidence type="ECO:0000256" key="1">
    <source>
        <dbReference type="ARBA" id="ARBA00006174"/>
    </source>
</evidence>
<proteinExistence type="inferred from homology"/>
<dbReference type="Pfam" id="PF19305">
    <property type="entry name" value="MmgE_PrpD_C"/>
    <property type="match status" value="1"/>
</dbReference>
<dbReference type="RefSeq" id="WP_082055084.1">
    <property type="nucleotide sequence ID" value="NZ_CP010537.1"/>
</dbReference>
<dbReference type="GO" id="GO:0016829">
    <property type="term" value="F:lyase activity"/>
    <property type="evidence" value="ECO:0007669"/>
    <property type="project" value="InterPro"/>
</dbReference>
<dbReference type="PANTHER" id="PTHR16943">
    <property type="entry name" value="2-METHYLCITRATE DEHYDRATASE-RELATED"/>
    <property type="match status" value="1"/>
</dbReference>
<sequence length="587" mass="63212">MRDEVVALWLTSSGFGIATELPRVARFHISWLRAYIDWQRTPKANWTTAITLAGLNPPLPNARFSAIACKVVEPNNTYVISLILLARAREISSQKLLPYHMHDSFPKPQVNLHFLAQNIDDGKKRPAETDLNGALTDLQPVRSQITRALVARAMSFADAPLRSDHVELARQCVLDWVGVALSGSQDPLVGLLIDQAIEDGGQHVATLVGRGKRVSVRQAALINGAIGHAIDYDDVNVAAQVHVTAAVLPATLAVAEARGLSGDAVLRAFVAGYEMVGMVGQYLGRDHYERGFHGTATVGSFGAACAAACLMQLNASTTSIALGIAGTQAGGVKAQFGTMCKPLHAGKAAENGVTGAQLAARGFTGRADLLEATQGFADATSQLPAIDAASAIPQQDSYLNHNLFKYHAACYGTHASIEAIRELCRQHRLAADDIDRIELDVESGAQNMCDIREPRTGLEAKFSLRLNAALAVTGADTSSPAVYSDAMVQRADLVALRDRVRVQFMPGEWPRMLVQVRIHTYDGRQFTGHHDSGLPESDLARQRHRLGSKFFALAVPVVGADRATSIFRAIAELEQLPDIGVLMSMLR</sequence>
<dbReference type="EMBL" id="CP010537">
    <property type="protein sequence ID" value="AJG22325.1"/>
    <property type="molecule type" value="Genomic_DNA"/>
</dbReference>
<dbReference type="STRING" id="68895.RR42_s0734"/>
<dbReference type="Pfam" id="PF03972">
    <property type="entry name" value="MmgE_PrpD_N"/>
    <property type="match status" value="1"/>
</dbReference>
<protein>
    <submittedName>
        <fullName evidence="4">MmgE/PrpD family protein</fullName>
    </submittedName>
</protein>
<dbReference type="Proteomes" id="UP000031843">
    <property type="component" value="Chromosome secondary"/>
</dbReference>
<dbReference type="Gene3D" id="3.30.1330.120">
    <property type="entry name" value="2-methylcitrate dehydratase PrpD"/>
    <property type="match status" value="1"/>
</dbReference>
<name>A0A0C4YI70_9BURK</name>
<comment type="similarity">
    <text evidence="1">Belongs to the PrpD family.</text>
</comment>
<keyword evidence="5" id="KW-1185">Reference proteome</keyword>
<evidence type="ECO:0000259" key="3">
    <source>
        <dbReference type="Pfam" id="PF19305"/>
    </source>
</evidence>
<dbReference type="InterPro" id="IPR045337">
    <property type="entry name" value="MmgE_PrpD_C"/>
</dbReference>
<feature type="domain" description="MmgE/PrpD C-terminal" evidence="3">
    <location>
        <begin position="407"/>
        <end position="571"/>
    </location>
</feature>
<organism evidence="4 5">
    <name type="scientific">Cupriavidus basilensis</name>
    <dbReference type="NCBI Taxonomy" id="68895"/>
    <lineage>
        <taxon>Bacteria</taxon>
        <taxon>Pseudomonadati</taxon>
        <taxon>Pseudomonadota</taxon>
        <taxon>Betaproteobacteria</taxon>
        <taxon>Burkholderiales</taxon>
        <taxon>Burkholderiaceae</taxon>
        <taxon>Cupriavidus</taxon>
    </lineage>
</organism>
<dbReference type="Gene3D" id="1.10.4100.10">
    <property type="entry name" value="2-methylcitrate dehydratase PrpD"/>
    <property type="match status" value="1"/>
</dbReference>
<dbReference type="InterPro" id="IPR042188">
    <property type="entry name" value="MmgE/PrpD_sf_2"/>
</dbReference>
<gene>
    <name evidence="4" type="ORF">RR42_s0734</name>
</gene>
<dbReference type="InterPro" id="IPR005656">
    <property type="entry name" value="MmgE_PrpD"/>
</dbReference>
<dbReference type="InterPro" id="IPR036148">
    <property type="entry name" value="MmgE/PrpD_sf"/>
</dbReference>
<dbReference type="OrthoDB" id="9797528at2"/>
<dbReference type="PANTHER" id="PTHR16943:SF8">
    <property type="entry name" value="2-METHYLCITRATE DEHYDRATASE"/>
    <property type="match status" value="1"/>
</dbReference>
<dbReference type="AlphaFoldDB" id="A0A0C4YI70"/>
<feature type="domain" description="MmgE/PrpD N-terminal" evidence="2">
    <location>
        <begin position="161"/>
        <end position="382"/>
    </location>
</feature>
<dbReference type="InterPro" id="IPR042183">
    <property type="entry name" value="MmgE/PrpD_sf_1"/>
</dbReference>
<reference evidence="4 5" key="1">
    <citation type="journal article" date="2015" name="Genome Announc.">
        <title>Complete Genome Sequence of Cupriavidus basilensis 4G11, Isolated from the Oak Ridge Field Research Center Site.</title>
        <authorList>
            <person name="Ray J."/>
            <person name="Waters R.J."/>
            <person name="Skerker J.M."/>
            <person name="Kuehl J.V."/>
            <person name="Price M.N."/>
            <person name="Huang J."/>
            <person name="Chakraborty R."/>
            <person name="Arkin A.P."/>
            <person name="Deutschbauer A."/>
        </authorList>
    </citation>
    <scope>NUCLEOTIDE SEQUENCE [LARGE SCALE GENOMIC DNA]</scope>
    <source>
        <strain evidence="4">4G11</strain>
    </source>
</reference>
<dbReference type="KEGG" id="cbw:RR42_s0734"/>
<dbReference type="InterPro" id="IPR045336">
    <property type="entry name" value="MmgE_PrpD_N"/>
</dbReference>
<evidence type="ECO:0000313" key="4">
    <source>
        <dbReference type="EMBL" id="AJG22325.1"/>
    </source>
</evidence>